<dbReference type="PROSITE" id="PS51766">
    <property type="entry name" value="DOCKERIN"/>
    <property type="match status" value="1"/>
</dbReference>
<dbReference type="Gene3D" id="3.20.20.80">
    <property type="entry name" value="Glycosidases"/>
    <property type="match status" value="1"/>
</dbReference>
<dbReference type="InterPro" id="IPR018087">
    <property type="entry name" value="Glyco_hydro_5_CS"/>
</dbReference>
<feature type="signal peptide" evidence="9">
    <location>
        <begin position="1"/>
        <end position="18"/>
    </location>
</feature>
<sequence length="742" mass="82512">MAKSFLKRLIAVSAAAAALIPAVNQLPERATTALAAPDEYHDDWLHVNDKAQIVDMNGNEVWLTGVNWFGYNVGSQIFDGAWSANVHHCLDLIADHGFNLLRVPMSTEILLQWKAKKPDPIIKLNEYKNPELTLEGVEGGTPMYSFDIWNKVVEWCREDGIKIMMDIHCATTNSAGHNFPLWYDSSFSEKDWLDALAWFADYYKDDDTVIAIDLKNEPHGKRDEGSFAKWDGSSDANNWRYGAEKGAKACLDKNPNLLIMVEGIEVYPKIEKGYDWNSPSTDYAHYGDPEYQPYYGAWWGANFRGAKDFPVDLGDRQSQLVYSPHDYGPFVYEQDWFHLTGTKPNWTSYKFDEESLLKEYWYDTWAYLVEEHKAPLLMGEWGGFIDKENDPSGANTHWLKTLRDYMIKKRIHHTFWCFNENSSDTGGLMYDNFQKWDDEKYAFVEPSLWQTEGGKFISLDHKIPLGTAGNGISLNDFVASGEGSNMDGGKAGNGTPVIVEPSKTTTTTTKPVTTTTTSATTSKTTTTTQEATVTTTTTTGPIAHPSYEFDKVISYPTKTGYKEGEALDIEGLKFTGILSGSVSSNIKEMEYTSLQAGYGADAAKITITDKTGKTYSNSEFKTLLAGEYTVNIKGDVGNYYASTLCKNVDISYKVTIGDTVAEVWGDANCDGTVDMSDVVLVMQSLANPNKYGVNGTDKNHITSKGLNCASVVNNNGSVTNSDAMRIQLFLLGNITSLDPKAK</sequence>
<evidence type="ECO:0000256" key="4">
    <source>
        <dbReference type="ARBA" id="ARBA00023001"/>
    </source>
</evidence>
<dbReference type="Gene3D" id="1.10.1330.10">
    <property type="entry name" value="Dockerin domain"/>
    <property type="match status" value="1"/>
</dbReference>
<evidence type="ECO:0000313" key="11">
    <source>
        <dbReference type="EMBL" id="SHM41053.1"/>
    </source>
</evidence>
<gene>
    <name evidence="11" type="ORF">SAMN04487860_104167</name>
</gene>
<dbReference type="PROSITE" id="PS00018">
    <property type="entry name" value="EF_HAND_1"/>
    <property type="match status" value="1"/>
</dbReference>
<evidence type="ECO:0000256" key="2">
    <source>
        <dbReference type="ARBA" id="ARBA00012601"/>
    </source>
</evidence>
<evidence type="ECO:0000313" key="12">
    <source>
        <dbReference type="Proteomes" id="UP000184394"/>
    </source>
</evidence>
<dbReference type="GO" id="GO:0008810">
    <property type="term" value="F:cellulase activity"/>
    <property type="evidence" value="ECO:0007669"/>
    <property type="project" value="UniProtKB-EC"/>
</dbReference>
<dbReference type="Pfam" id="PF00150">
    <property type="entry name" value="Cellulase"/>
    <property type="match status" value="1"/>
</dbReference>
<feature type="region of interest" description="Disordered" evidence="8">
    <location>
        <begin position="486"/>
        <end position="523"/>
    </location>
</feature>
<evidence type="ECO:0000256" key="3">
    <source>
        <dbReference type="ARBA" id="ARBA00022801"/>
    </source>
</evidence>
<dbReference type="InterPro" id="IPR016134">
    <property type="entry name" value="Dockerin_dom"/>
</dbReference>
<dbReference type="OrthoDB" id="9800475at2"/>
<evidence type="ECO:0000256" key="8">
    <source>
        <dbReference type="SAM" id="MobiDB-lite"/>
    </source>
</evidence>
<keyword evidence="7" id="KW-0624">Polysaccharide degradation</keyword>
<dbReference type="InterPro" id="IPR018247">
    <property type="entry name" value="EF_Hand_1_Ca_BS"/>
</dbReference>
<name>A0A1M7IKD0_RUMFL</name>
<protein>
    <recommendedName>
        <fullName evidence="2">cellulase</fullName>
        <ecNumber evidence="2">3.2.1.4</ecNumber>
    </recommendedName>
</protein>
<accession>A0A1M7IKD0</accession>
<dbReference type="AlphaFoldDB" id="A0A1M7IKD0"/>
<proteinExistence type="predicted"/>
<keyword evidence="6" id="KW-0326">Glycosidase</keyword>
<dbReference type="PANTHER" id="PTHR35923:SF2">
    <property type="entry name" value="ENDOGLUCANASE"/>
    <property type="match status" value="1"/>
</dbReference>
<dbReference type="PANTHER" id="PTHR35923">
    <property type="entry name" value="MAJOR EXTRACELLULAR ENDOGLUCANASE"/>
    <property type="match status" value="1"/>
</dbReference>
<evidence type="ECO:0000256" key="6">
    <source>
        <dbReference type="ARBA" id="ARBA00023295"/>
    </source>
</evidence>
<evidence type="ECO:0000256" key="9">
    <source>
        <dbReference type="SAM" id="SignalP"/>
    </source>
</evidence>
<dbReference type="InterPro" id="IPR017853">
    <property type="entry name" value="GH"/>
</dbReference>
<dbReference type="SUPFAM" id="SSF51445">
    <property type="entry name" value="(Trans)glycosidases"/>
    <property type="match status" value="1"/>
</dbReference>
<dbReference type="Proteomes" id="UP000184394">
    <property type="component" value="Unassembled WGS sequence"/>
</dbReference>
<organism evidence="11 12">
    <name type="scientific">Ruminococcus flavefaciens</name>
    <dbReference type="NCBI Taxonomy" id="1265"/>
    <lineage>
        <taxon>Bacteria</taxon>
        <taxon>Bacillati</taxon>
        <taxon>Bacillota</taxon>
        <taxon>Clostridia</taxon>
        <taxon>Eubacteriales</taxon>
        <taxon>Oscillospiraceae</taxon>
        <taxon>Ruminococcus</taxon>
    </lineage>
</organism>
<evidence type="ECO:0000256" key="5">
    <source>
        <dbReference type="ARBA" id="ARBA00023277"/>
    </source>
</evidence>
<dbReference type="SUPFAM" id="SSF63446">
    <property type="entry name" value="Type I dockerin domain"/>
    <property type="match status" value="1"/>
</dbReference>
<dbReference type="Gene3D" id="2.60.40.3630">
    <property type="match status" value="1"/>
</dbReference>
<dbReference type="PROSITE" id="PS00659">
    <property type="entry name" value="GLYCOSYL_HYDROL_F5"/>
    <property type="match status" value="1"/>
</dbReference>
<dbReference type="InterPro" id="IPR036439">
    <property type="entry name" value="Dockerin_dom_sf"/>
</dbReference>
<feature type="chain" id="PRO_5039718129" description="cellulase" evidence="9">
    <location>
        <begin position="19"/>
        <end position="742"/>
    </location>
</feature>
<comment type="catalytic activity">
    <reaction evidence="1">
        <text>Endohydrolysis of (1-&gt;4)-beta-D-glucosidic linkages in cellulose, lichenin and cereal beta-D-glucans.</text>
        <dbReference type="EC" id="3.2.1.4"/>
    </reaction>
</comment>
<keyword evidence="5" id="KW-0119">Carbohydrate metabolism</keyword>
<keyword evidence="4" id="KW-0136">Cellulose degradation</keyword>
<dbReference type="CDD" id="cd14256">
    <property type="entry name" value="Dockerin_I"/>
    <property type="match status" value="1"/>
</dbReference>
<dbReference type="GO" id="GO:0030245">
    <property type="term" value="P:cellulose catabolic process"/>
    <property type="evidence" value="ECO:0007669"/>
    <property type="project" value="UniProtKB-KW"/>
</dbReference>
<feature type="domain" description="Dockerin" evidence="10">
    <location>
        <begin position="660"/>
        <end position="739"/>
    </location>
</feature>
<reference evidence="11 12" key="1">
    <citation type="submission" date="2016-11" db="EMBL/GenBank/DDBJ databases">
        <authorList>
            <person name="Jaros S."/>
            <person name="Januszkiewicz K."/>
            <person name="Wedrychowicz H."/>
        </authorList>
    </citation>
    <scope>NUCLEOTIDE SEQUENCE [LARGE SCALE GENOMIC DNA]</scope>
    <source>
        <strain evidence="11 12">Y1</strain>
    </source>
</reference>
<dbReference type="InterPro" id="IPR001547">
    <property type="entry name" value="Glyco_hydro_5"/>
</dbReference>
<evidence type="ECO:0000256" key="7">
    <source>
        <dbReference type="ARBA" id="ARBA00023326"/>
    </source>
</evidence>
<evidence type="ECO:0000259" key="10">
    <source>
        <dbReference type="PROSITE" id="PS51766"/>
    </source>
</evidence>
<keyword evidence="9" id="KW-0732">Signal</keyword>
<keyword evidence="3" id="KW-0378">Hydrolase</keyword>
<dbReference type="EMBL" id="FRCT01000004">
    <property type="protein sequence ID" value="SHM41053.1"/>
    <property type="molecule type" value="Genomic_DNA"/>
</dbReference>
<evidence type="ECO:0000256" key="1">
    <source>
        <dbReference type="ARBA" id="ARBA00000966"/>
    </source>
</evidence>
<dbReference type="RefSeq" id="WP_072949799.1">
    <property type="nucleotide sequence ID" value="NZ_FRCT01000004.1"/>
</dbReference>
<dbReference type="EC" id="3.2.1.4" evidence="2"/>
<feature type="compositionally biased region" description="Low complexity" evidence="8">
    <location>
        <begin position="504"/>
        <end position="523"/>
    </location>
</feature>